<gene>
    <name evidence="2" type="ORF">GCM10010126_25330</name>
</gene>
<keyword evidence="1" id="KW-1133">Transmembrane helix</keyword>
<evidence type="ECO:0000313" key="3">
    <source>
        <dbReference type="Proteomes" id="UP000627984"/>
    </source>
</evidence>
<dbReference type="AlphaFoldDB" id="A0AA37BFY0"/>
<keyword evidence="1" id="KW-0812">Transmembrane</keyword>
<dbReference type="EMBL" id="BMQD01000006">
    <property type="protein sequence ID" value="GGK64996.1"/>
    <property type="molecule type" value="Genomic_DNA"/>
</dbReference>
<feature type="transmembrane region" description="Helical" evidence="1">
    <location>
        <begin position="21"/>
        <end position="43"/>
    </location>
</feature>
<protein>
    <recommendedName>
        <fullName evidence="4">Peptidase MA-like domain-containing protein</fullName>
    </recommendedName>
</protein>
<dbReference type="RefSeq" id="WP_191894898.1">
    <property type="nucleotide sequence ID" value="NZ_BMQD01000006.1"/>
</dbReference>
<evidence type="ECO:0008006" key="4">
    <source>
        <dbReference type="Google" id="ProtNLM"/>
    </source>
</evidence>
<name>A0AA37BFY0_9ACTN</name>
<keyword evidence="1" id="KW-0472">Membrane</keyword>
<proteinExistence type="predicted"/>
<sequence length="257" mass="27564">MNRLPRRTGLRAASRFLRRRWRWLIAGSGVLSAAVAVGVVLAFPSVAATACPGCYGLEELESGLYVESGLPAGRRRRVAEAVAAGERRVRDFYGGRTGSPRVLVCVTESCYRRIGGGGERGVAILDRAVMLSPRGIDPVIVSHELSHVELRDRLGSAADRIPKWFNEGLAVVVSDDPRYLLPGTAPDRCRVGPAGAPPSSSVEWLRAAGADDQVYARSACRVHRWLAANGGRAALIGLLERLAAGEEFALIVRQGAE</sequence>
<evidence type="ECO:0000256" key="1">
    <source>
        <dbReference type="SAM" id="Phobius"/>
    </source>
</evidence>
<dbReference type="Proteomes" id="UP000627984">
    <property type="component" value="Unassembled WGS sequence"/>
</dbReference>
<reference evidence="2" key="1">
    <citation type="journal article" date="2014" name="Int. J. Syst. Evol. Microbiol.">
        <title>Complete genome sequence of Corynebacterium casei LMG S-19264T (=DSM 44701T), isolated from a smear-ripened cheese.</title>
        <authorList>
            <consortium name="US DOE Joint Genome Institute (JGI-PGF)"/>
            <person name="Walter F."/>
            <person name="Albersmeier A."/>
            <person name="Kalinowski J."/>
            <person name="Ruckert C."/>
        </authorList>
    </citation>
    <scope>NUCLEOTIDE SEQUENCE</scope>
    <source>
        <strain evidence="2">JCM 3093</strain>
    </source>
</reference>
<comment type="caution">
    <text evidence="2">The sequence shown here is derived from an EMBL/GenBank/DDBJ whole genome shotgun (WGS) entry which is preliminary data.</text>
</comment>
<reference evidence="2" key="2">
    <citation type="submission" date="2022-09" db="EMBL/GenBank/DDBJ databases">
        <authorList>
            <person name="Sun Q."/>
            <person name="Ohkuma M."/>
        </authorList>
    </citation>
    <scope>NUCLEOTIDE SEQUENCE</scope>
    <source>
        <strain evidence="2">JCM 3093</strain>
    </source>
</reference>
<accession>A0AA37BFY0</accession>
<evidence type="ECO:0000313" key="2">
    <source>
        <dbReference type="EMBL" id="GGK64996.1"/>
    </source>
</evidence>
<organism evidence="2 3">
    <name type="scientific">Planomonospora parontospora</name>
    <dbReference type="NCBI Taxonomy" id="58119"/>
    <lineage>
        <taxon>Bacteria</taxon>
        <taxon>Bacillati</taxon>
        <taxon>Actinomycetota</taxon>
        <taxon>Actinomycetes</taxon>
        <taxon>Streptosporangiales</taxon>
        <taxon>Streptosporangiaceae</taxon>
        <taxon>Planomonospora</taxon>
    </lineage>
</organism>